<reference evidence="1 2" key="1">
    <citation type="submission" date="2024-09" db="EMBL/GenBank/DDBJ databases">
        <title>Rethinking Asexuality: The Enigmatic Case of Functional Sexual Genes in Lepraria (Stereocaulaceae).</title>
        <authorList>
            <person name="Doellman M."/>
            <person name="Sun Y."/>
            <person name="Barcenas-Pena A."/>
            <person name="Lumbsch H.T."/>
            <person name="Grewe F."/>
        </authorList>
    </citation>
    <scope>NUCLEOTIDE SEQUENCE [LARGE SCALE GENOMIC DNA]</scope>
    <source>
        <strain evidence="1 2">Grewe 0041</strain>
    </source>
</reference>
<organism evidence="1 2">
    <name type="scientific">Lepraria finkii</name>
    <dbReference type="NCBI Taxonomy" id="1340010"/>
    <lineage>
        <taxon>Eukaryota</taxon>
        <taxon>Fungi</taxon>
        <taxon>Dikarya</taxon>
        <taxon>Ascomycota</taxon>
        <taxon>Pezizomycotina</taxon>
        <taxon>Lecanoromycetes</taxon>
        <taxon>OSLEUM clade</taxon>
        <taxon>Lecanoromycetidae</taxon>
        <taxon>Lecanorales</taxon>
        <taxon>Lecanorineae</taxon>
        <taxon>Stereocaulaceae</taxon>
        <taxon>Lepraria</taxon>
    </lineage>
</organism>
<keyword evidence="2" id="KW-1185">Reference proteome</keyword>
<protein>
    <submittedName>
        <fullName evidence="1">Uncharacterized protein</fullName>
    </submittedName>
</protein>
<name>A0ABR4BAL3_9LECA</name>
<sequence length="90" mass="10003">MHTQSSAQRNVKAIILSGEAERTMGVMKALTEDFSEARGEIKLVRNWDVDIFYARAIGAAPAAKKQVDGPKKTGDFISMPDYTAEEWDKL</sequence>
<proteinExistence type="predicted"/>
<evidence type="ECO:0000313" key="1">
    <source>
        <dbReference type="EMBL" id="KAL2053869.1"/>
    </source>
</evidence>
<accession>A0ABR4BAL3</accession>
<dbReference type="Proteomes" id="UP001590951">
    <property type="component" value="Unassembled WGS sequence"/>
</dbReference>
<gene>
    <name evidence="1" type="ORF">ABVK25_005798</name>
</gene>
<evidence type="ECO:0000313" key="2">
    <source>
        <dbReference type="Proteomes" id="UP001590951"/>
    </source>
</evidence>
<dbReference type="EMBL" id="JBHFEH010000018">
    <property type="protein sequence ID" value="KAL2053869.1"/>
    <property type="molecule type" value="Genomic_DNA"/>
</dbReference>
<comment type="caution">
    <text evidence="1">The sequence shown here is derived from an EMBL/GenBank/DDBJ whole genome shotgun (WGS) entry which is preliminary data.</text>
</comment>